<dbReference type="GO" id="GO:0016787">
    <property type="term" value="F:hydrolase activity"/>
    <property type="evidence" value="ECO:0007669"/>
    <property type="project" value="UniProtKB-KW"/>
</dbReference>
<dbReference type="GO" id="GO:0043138">
    <property type="term" value="F:3'-5' DNA helicase activity"/>
    <property type="evidence" value="ECO:0007669"/>
    <property type="project" value="TreeGrafter"/>
</dbReference>
<dbReference type="InterPro" id="IPR027417">
    <property type="entry name" value="P-loop_NTPase"/>
</dbReference>
<evidence type="ECO:0000259" key="5">
    <source>
        <dbReference type="Pfam" id="PF13361"/>
    </source>
</evidence>
<dbReference type="PANTHER" id="PTHR11070">
    <property type="entry name" value="UVRD / RECB / PCRA DNA HELICASE FAMILY MEMBER"/>
    <property type="match status" value="1"/>
</dbReference>
<name>A0A2T3J4J2_9GAMM</name>
<keyword evidence="1" id="KW-0547">Nucleotide-binding</keyword>
<feature type="domain" description="UvrD-like helicase C-terminal" evidence="5">
    <location>
        <begin position="4"/>
        <end position="72"/>
    </location>
</feature>
<gene>
    <name evidence="6" type="ORF">C9I99_04145</name>
</gene>
<dbReference type="Proteomes" id="UP000241222">
    <property type="component" value="Unassembled WGS sequence"/>
</dbReference>
<dbReference type="GO" id="GO:0005524">
    <property type="term" value="F:ATP binding"/>
    <property type="evidence" value="ECO:0007669"/>
    <property type="project" value="UniProtKB-KW"/>
</dbReference>
<keyword evidence="7" id="KW-1185">Reference proteome</keyword>
<reference evidence="6 7" key="1">
    <citation type="submission" date="2018-03" db="EMBL/GenBank/DDBJ databases">
        <title>Whole genome sequencing of Histamine producing bacteria.</title>
        <authorList>
            <person name="Butler K."/>
        </authorList>
    </citation>
    <scope>NUCLEOTIDE SEQUENCE [LARGE SCALE GENOMIC DNA]</scope>
    <source>
        <strain evidence="6 7">JCM 13586</strain>
    </source>
</reference>
<dbReference type="GO" id="GO:0005829">
    <property type="term" value="C:cytosol"/>
    <property type="evidence" value="ECO:0007669"/>
    <property type="project" value="TreeGrafter"/>
</dbReference>
<dbReference type="SUPFAM" id="SSF52540">
    <property type="entry name" value="P-loop containing nucleoside triphosphate hydrolases"/>
    <property type="match status" value="1"/>
</dbReference>
<sequence length="223" mass="25192">MDFWTLHGSKGLEADYCFILDLNQGYFGFPTERKENEIVSALMPTIDSFPHAEERRLFYVAITRSKKRCYLVADPKEPSEFVLELLSQGYDLEVISDNFTKEKLAARKCPKCKTGYMKPKSGERGVYVCSTGLGCLTEAVDCHECDGLAIKKAKHAECLTCKSKFQLCPRCKSPKVARTGKYSLFVACDGYKGEEDEKSCKYRGKLPPALKGKLKNKERIPVR</sequence>
<evidence type="ECO:0000313" key="7">
    <source>
        <dbReference type="Proteomes" id="UP000241222"/>
    </source>
</evidence>
<dbReference type="RefSeq" id="WP_107347552.1">
    <property type="nucleotide sequence ID" value="NZ_PYMH01000001.1"/>
</dbReference>
<dbReference type="OrthoDB" id="5298826at2"/>
<dbReference type="InterPro" id="IPR014017">
    <property type="entry name" value="DNA_helicase_UvrD-like_C"/>
</dbReference>
<evidence type="ECO:0000256" key="1">
    <source>
        <dbReference type="ARBA" id="ARBA00022741"/>
    </source>
</evidence>
<keyword evidence="2" id="KW-0378">Hydrolase</keyword>
<dbReference type="Pfam" id="PF13361">
    <property type="entry name" value="UvrD_C"/>
    <property type="match status" value="1"/>
</dbReference>
<protein>
    <recommendedName>
        <fullName evidence="5">UvrD-like helicase C-terminal domain-containing protein</fullName>
    </recommendedName>
</protein>
<evidence type="ECO:0000313" key="6">
    <source>
        <dbReference type="EMBL" id="PSU36198.1"/>
    </source>
</evidence>
<comment type="caution">
    <text evidence="6">The sequence shown here is derived from an EMBL/GenBank/DDBJ whole genome shotgun (WGS) entry which is preliminary data.</text>
</comment>
<dbReference type="GO" id="GO:0003677">
    <property type="term" value="F:DNA binding"/>
    <property type="evidence" value="ECO:0007669"/>
    <property type="project" value="InterPro"/>
</dbReference>
<proteinExistence type="predicted"/>
<dbReference type="GO" id="GO:0000725">
    <property type="term" value="P:recombinational repair"/>
    <property type="evidence" value="ECO:0007669"/>
    <property type="project" value="TreeGrafter"/>
</dbReference>
<dbReference type="InterPro" id="IPR000212">
    <property type="entry name" value="DNA_helicase_UvrD/REP"/>
</dbReference>
<dbReference type="PANTHER" id="PTHR11070:SF63">
    <property type="entry name" value="DNA HELICASE IV"/>
    <property type="match status" value="1"/>
</dbReference>
<dbReference type="Gene3D" id="3.40.50.300">
    <property type="entry name" value="P-loop containing nucleotide triphosphate hydrolases"/>
    <property type="match status" value="1"/>
</dbReference>
<evidence type="ECO:0000256" key="3">
    <source>
        <dbReference type="ARBA" id="ARBA00022806"/>
    </source>
</evidence>
<organism evidence="6 7">
    <name type="scientific">Photobacterium lutimaris</name>
    <dbReference type="NCBI Taxonomy" id="388278"/>
    <lineage>
        <taxon>Bacteria</taxon>
        <taxon>Pseudomonadati</taxon>
        <taxon>Pseudomonadota</taxon>
        <taxon>Gammaproteobacteria</taxon>
        <taxon>Vibrionales</taxon>
        <taxon>Vibrionaceae</taxon>
        <taxon>Photobacterium</taxon>
    </lineage>
</organism>
<accession>A0A2T3J4J2</accession>
<evidence type="ECO:0000256" key="4">
    <source>
        <dbReference type="ARBA" id="ARBA00022840"/>
    </source>
</evidence>
<keyword evidence="3" id="KW-0347">Helicase</keyword>
<evidence type="ECO:0000256" key="2">
    <source>
        <dbReference type="ARBA" id="ARBA00022801"/>
    </source>
</evidence>
<keyword evidence="4" id="KW-0067">ATP-binding</keyword>
<dbReference type="EMBL" id="PYMH01000001">
    <property type="protein sequence ID" value="PSU36198.1"/>
    <property type="molecule type" value="Genomic_DNA"/>
</dbReference>
<dbReference type="AlphaFoldDB" id="A0A2T3J4J2"/>